<dbReference type="Gene3D" id="1.10.1740.10">
    <property type="match status" value="1"/>
</dbReference>
<feature type="domain" description="RNA polymerase sigma-70 region 2" evidence="5">
    <location>
        <begin position="27"/>
        <end position="93"/>
    </location>
</feature>
<comment type="caution">
    <text evidence="7">The sequence shown here is derived from an EMBL/GenBank/DDBJ whole genome shotgun (WGS) entry which is preliminary data.</text>
</comment>
<sequence>MDYKTLTDEQLWKLISTGDRTAFGFVFKTLAKDLFKYGWKFTSDKSLIEDVIQDVFIGLWNSREKAKIEKSIKFYLITAFRRELIRRVSSERKFGGLENCSENHFVQISQMELNLRNQELLQTDNDLHEAIGQLTSRQREAIYLKYFVELSYEEIAATLDMQVPSLYNLIMKAMKSLKTIMKKEKLILNVK</sequence>
<gene>
    <name evidence="7" type="ORF">ACFSKL_03470</name>
</gene>
<evidence type="ECO:0000259" key="6">
    <source>
        <dbReference type="Pfam" id="PF08281"/>
    </source>
</evidence>
<name>A0ABW4VJ29_9BACT</name>
<reference evidence="8" key="1">
    <citation type="journal article" date="2019" name="Int. J. Syst. Evol. Microbiol.">
        <title>The Global Catalogue of Microorganisms (GCM) 10K type strain sequencing project: providing services to taxonomists for standard genome sequencing and annotation.</title>
        <authorList>
            <consortium name="The Broad Institute Genomics Platform"/>
            <consortium name="The Broad Institute Genome Sequencing Center for Infectious Disease"/>
            <person name="Wu L."/>
            <person name="Ma J."/>
        </authorList>
    </citation>
    <scope>NUCLEOTIDE SEQUENCE [LARGE SCALE GENOMIC DNA]</scope>
    <source>
        <strain evidence="8">CGMCC 1.15180</strain>
    </source>
</reference>
<dbReference type="InterPro" id="IPR007627">
    <property type="entry name" value="RNA_pol_sigma70_r2"/>
</dbReference>
<dbReference type="PANTHER" id="PTHR43133:SF46">
    <property type="entry name" value="RNA POLYMERASE SIGMA-70 FACTOR ECF SUBFAMILY"/>
    <property type="match status" value="1"/>
</dbReference>
<evidence type="ECO:0000256" key="2">
    <source>
        <dbReference type="ARBA" id="ARBA00023015"/>
    </source>
</evidence>
<dbReference type="CDD" id="cd06171">
    <property type="entry name" value="Sigma70_r4"/>
    <property type="match status" value="1"/>
</dbReference>
<dbReference type="RefSeq" id="WP_376883523.1">
    <property type="nucleotide sequence ID" value="NZ_JBHUHR010000012.1"/>
</dbReference>
<comment type="similarity">
    <text evidence="1">Belongs to the sigma-70 factor family. ECF subfamily.</text>
</comment>
<keyword evidence="3" id="KW-0731">Sigma factor</keyword>
<dbReference type="SUPFAM" id="SSF88946">
    <property type="entry name" value="Sigma2 domain of RNA polymerase sigma factors"/>
    <property type="match status" value="1"/>
</dbReference>
<dbReference type="Pfam" id="PF08281">
    <property type="entry name" value="Sigma70_r4_2"/>
    <property type="match status" value="1"/>
</dbReference>
<dbReference type="Gene3D" id="1.10.10.10">
    <property type="entry name" value="Winged helix-like DNA-binding domain superfamily/Winged helix DNA-binding domain"/>
    <property type="match status" value="1"/>
</dbReference>
<dbReference type="Proteomes" id="UP001597361">
    <property type="component" value="Unassembled WGS sequence"/>
</dbReference>
<proteinExistence type="inferred from homology"/>
<dbReference type="InterPro" id="IPR014284">
    <property type="entry name" value="RNA_pol_sigma-70_dom"/>
</dbReference>
<accession>A0ABW4VJ29</accession>
<keyword evidence="8" id="KW-1185">Reference proteome</keyword>
<evidence type="ECO:0000256" key="4">
    <source>
        <dbReference type="ARBA" id="ARBA00023163"/>
    </source>
</evidence>
<dbReference type="InterPro" id="IPR039425">
    <property type="entry name" value="RNA_pol_sigma-70-like"/>
</dbReference>
<keyword evidence="2" id="KW-0805">Transcription regulation</keyword>
<dbReference type="EMBL" id="JBHUHR010000012">
    <property type="protein sequence ID" value="MFD2033833.1"/>
    <property type="molecule type" value="Genomic_DNA"/>
</dbReference>
<dbReference type="SUPFAM" id="SSF88659">
    <property type="entry name" value="Sigma3 and sigma4 domains of RNA polymerase sigma factors"/>
    <property type="match status" value="1"/>
</dbReference>
<evidence type="ECO:0000313" key="7">
    <source>
        <dbReference type="EMBL" id="MFD2033833.1"/>
    </source>
</evidence>
<dbReference type="Pfam" id="PF04542">
    <property type="entry name" value="Sigma70_r2"/>
    <property type="match status" value="1"/>
</dbReference>
<dbReference type="PANTHER" id="PTHR43133">
    <property type="entry name" value="RNA POLYMERASE ECF-TYPE SIGMA FACTO"/>
    <property type="match status" value="1"/>
</dbReference>
<keyword evidence="4" id="KW-0804">Transcription</keyword>
<evidence type="ECO:0000256" key="3">
    <source>
        <dbReference type="ARBA" id="ARBA00023082"/>
    </source>
</evidence>
<dbReference type="InterPro" id="IPR013324">
    <property type="entry name" value="RNA_pol_sigma_r3/r4-like"/>
</dbReference>
<dbReference type="NCBIfam" id="TIGR02937">
    <property type="entry name" value="sigma70-ECF"/>
    <property type="match status" value="1"/>
</dbReference>
<dbReference type="InterPro" id="IPR036388">
    <property type="entry name" value="WH-like_DNA-bd_sf"/>
</dbReference>
<evidence type="ECO:0000256" key="1">
    <source>
        <dbReference type="ARBA" id="ARBA00010641"/>
    </source>
</evidence>
<feature type="domain" description="RNA polymerase sigma factor 70 region 4 type 2" evidence="6">
    <location>
        <begin position="126"/>
        <end position="177"/>
    </location>
</feature>
<dbReference type="InterPro" id="IPR013325">
    <property type="entry name" value="RNA_pol_sigma_r2"/>
</dbReference>
<dbReference type="InterPro" id="IPR013249">
    <property type="entry name" value="RNA_pol_sigma70_r4_t2"/>
</dbReference>
<evidence type="ECO:0000259" key="5">
    <source>
        <dbReference type="Pfam" id="PF04542"/>
    </source>
</evidence>
<organism evidence="7 8">
    <name type="scientific">Belliella marina</name>
    <dbReference type="NCBI Taxonomy" id="1644146"/>
    <lineage>
        <taxon>Bacteria</taxon>
        <taxon>Pseudomonadati</taxon>
        <taxon>Bacteroidota</taxon>
        <taxon>Cytophagia</taxon>
        <taxon>Cytophagales</taxon>
        <taxon>Cyclobacteriaceae</taxon>
        <taxon>Belliella</taxon>
    </lineage>
</organism>
<evidence type="ECO:0000313" key="8">
    <source>
        <dbReference type="Proteomes" id="UP001597361"/>
    </source>
</evidence>
<protein>
    <submittedName>
        <fullName evidence="7">RNA polymerase sigma factor</fullName>
    </submittedName>
</protein>